<dbReference type="AlphaFoldDB" id="A0AAD2HIS4"/>
<evidence type="ECO:0000313" key="3">
    <source>
        <dbReference type="Proteomes" id="UP001295794"/>
    </source>
</evidence>
<accession>A0AAD2HIS4</accession>
<evidence type="ECO:0000256" key="1">
    <source>
        <dbReference type="SAM" id="MobiDB-lite"/>
    </source>
</evidence>
<comment type="caution">
    <text evidence="2">The sequence shown here is derived from an EMBL/GenBank/DDBJ whole genome shotgun (WGS) entry which is preliminary data.</text>
</comment>
<gene>
    <name evidence="2" type="ORF">MYCIT1_LOCUS24140</name>
</gene>
<dbReference type="Proteomes" id="UP001295794">
    <property type="component" value="Unassembled WGS sequence"/>
</dbReference>
<dbReference type="EMBL" id="CAVNYO010000405">
    <property type="protein sequence ID" value="CAK5276015.1"/>
    <property type="molecule type" value="Genomic_DNA"/>
</dbReference>
<keyword evidence="3" id="KW-1185">Reference proteome</keyword>
<organism evidence="2 3">
    <name type="scientific">Mycena citricolor</name>
    <dbReference type="NCBI Taxonomy" id="2018698"/>
    <lineage>
        <taxon>Eukaryota</taxon>
        <taxon>Fungi</taxon>
        <taxon>Dikarya</taxon>
        <taxon>Basidiomycota</taxon>
        <taxon>Agaricomycotina</taxon>
        <taxon>Agaricomycetes</taxon>
        <taxon>Agaricomycetidae</taxon>
        <taxon>Agaricales</taxon>
        <taxon>Marasmiineae</taxon>
        <taxon>Mycenaceae</taxon>
        <taxon>Mycena</taxon>
    </lineage>
</organism>
<feature type="compositionally biased region" description="Low complexity" evidence="1">
    <location>
        <begin position="82"/>
        <end position="94"/>
    </location>
</feature>
<name>A0AAD2HIS4_9AGAR</name>
<sequence>MRPLVNEFGCQTNLRRLFVFLSLSARAALCGFLLKDCLVSDSIFRSHPHFSHVQQAFANSSPLSYSSSKHTRQSSFDPPPQYSSQPSHSAPSTPWIQCVTLPPTYGTVSGQTAATRAIPHTPSWPAVPLPSTYPILHPSLDTISFPIS</sequence>
<feature type="region of interest" description="Disordered" evidence="1">
    <location>
        <begin position="62"/>
        <end position="94"/>
    </location>
</feature>
<reference evidence="2" key="1">
    <citation type="submission" date="2023-11" db="EMBL/GenBank/DDBJ databases">
        <authorList>
            <person name="De Vega J J."/>
            <person name="De Vega J J."/>
        </authorList>
    </citation>
    <scope>NUCLEOTIDE SEQUENCE</scope>
</reference>
<feature type="non-terminal residue" evidence="2">
    <location>
        <position position="1"/>
    </location>
</feature>
<evidence type="ECO:0000313" key="2">
    <source>
        <dbReference type="EMBL" id="CAK5276015.1"/>
    </source>
</evidence>
<protein>
    <submittedName>
        <fullName evidence="2">Uncharacterized protein</fullName>
    </submittedName>
</protein>
<proteinExistence type="predicted"/>